<keyword evidence="3" id="KW-1185">Reference proteome</keyword>
<sequence length="462" mass="54067">MISENGNLLKKLIKDGRPVSESSKENSKSIESEYLKNRLKISKFDVSEFGIDEEFDERITKEACRLSDERIEYEINKRVDLRDLKTFTIDGKNSKDLDDAISINKNFNGNYILGVHIADVSHYVREYSCIDKMARRRATSVYLNDRVIPMLPPEISNGICSLNQGEEKLTLSVFIEIDKHGITVNHWICESVIASHLRTNYDDVSDIIENKDKKLIEQYKDFIQDFEEADKLAQILRDRRIKRGALSFDTPEKRVILDENRIPIDLITEERRAANIIIEEFMIVANETVAKHFVNEEIPFIYRILENPHRNKNKVPSTFVTTYDLGLREIELDEITPLDIQRMINSVPNEGVEELLKCIVRKANRQARYSSSCTEHYTLATDCYCHFTSPIRRYPDLQIHRIIKDYLNGRMTEARRQHYGSFIEEVAEISTLKSRTADRAEREAENYYRKIYRAIQESYLMR</sequence>
<dbReference type="HOGENOM" id="CLU_002333_7_3_9"/>
<dbReference type="EMBL" id="ABWP01000033">
    <property type="protein sequence ID" value="EEA85492.1"/>
    <property type="molecule type" value="Genomic_DNA"/>
</dbReference>
<dbReference type="InterPro" id="IPR001900">
    <property type="entry name" value="RNase_II/R"/>
</dbReference>
<dbReference type="PANTHER" id="PTHR23355:SF9">
    <property type="entry name" value="DIS3-LIKE EXONUCLEASE 2"/>
    <property type="match status" value="1"/>
</dbReference>
<dbReference type="InterPro" id="IPR012340">
    <property type="entry name" value="NA-bd_OB-fold"/>
</dbReference>
<dbReference type="OrthoDB" id="9764149at2"/>
<dbReference type="AlphaFoldDB" id="B6FY97"/>
<reference evidence="2 3" key="1">
    <citation type="submission" date="2008-09" db="EMBL/GenBank/DDBJ databases">
        <authorList>
            <person name="Fulton L."/>
            <person name="Clifton S."/>
            <person name="Fulton B."/>
            <person name="Xu J."/>
            <person name="Minx P."/>
            <person name="Pepin K.H."/>
            <person name="Johnson M."/>
            <person name="Thiruvilangam P."/>
            <person name="Bhonagiri V."/>
            <person name="Nash W.E."/>
            <person name="Mardis E.R."/>
            <person name="Wilson R.K."/>
        </authorList>
    </citation>
    <scope>NUCLEOTIDE SEQUENCE [LARGE SCALE GENOMIC DNA]</scope>
    <source>
        <strain evidence="2 3">DSM 13275</strain>
    </source>
</reference>
<evidence type="ECO:0000313" key="3">
    <source>
        <dbReference type="Proteomes" id="UP000003178"/>
    </source>
</evidence>
<reference evidence="2 3" key="2">
    <citation type="submission" date="2008-10" db="EMBL/GenBank/DDBJ databases">
        <title>Draft genome sequence of Clostridium hiranonis (DSM 13275).</title>
        <authorList>
            <person name="Sudarsanam P."/>
            <person name="Ley R."/>
            <person name="Guruge J."/>
            <person name="Turnbaugh P.J."/>
            <person name="Mahowald M."/>
            <person name="Liep D."/>
            <person name="Gordon J."/>
        </authorList>
    </citation>
    <scope>NUCLEOTIDE SEQUENCE [LARGE SCALE GENOMIC DNA]</scope>
    <source>
        <strain evidence="2 3">DSM 13275</strain>
    </source>
</reference>
<dbReference type="SMART" id="SM00955">
    <property type="entry name" value="RNB"/>
    <property type="match status" value="1"/>
</dbReference>
<accession>B6FY97</accession>
<dbReference type="PANTHER" id="PTHR23355">
    <property type="entry name" value="RIBONUCLEASE"/>
    <property type="match status" value="1"/>
</dbReference>
<gene>
    <name evidence="2" type="ORF">CLOHIR_00848</name>
</gene>
<dbReference type="InterPro" id="IPR050180">
    <property type="entry name" value="RNR_Ribonuclease"/>
</dbReference>
<dbReference type="Proteomes" id="UP000003178">
    <property type="component" value="Unassembled WGS sequence"/>
</dbReference>
<dbReference type="GO" id="GO:0006402">
    <property type="term" value="P:mRNA catabolic process"/>
    <property type="evidence" value="ECO:0007669"/>
    <property type="project" value="TreeGrafter"/>
</dbReference>
<dbReference type="STRING" id="500633.CLOHIR_00848"/>
<name>B6FY97_PEPHT</name>
<dbReference type="GO" id="GO:0004540">
    <property type="term" value="F:RNA nuclease activity"/>
    <property type="evidence" value="ECO:0007669"/>
    <property type="project" value="InterPro"/>
</dbReference>
<dbReference type="Pfam" id="PF00773">
    <property type="entry name" value="RNB"/>
    <property type="match status" value="1"/>
</dbReference>
<protein>
    <submittedName>
        <fullName evidence="2">RNB-like protein</fullName>
    </submittedName>
</protein>
<feature type="domain" description="RNB" evidence="1">
    <location>
        <begin position="78"/>
        <end position="409"/>
    </location>
</feature>
<dbReference type="GO" id="GO:0003723">
    <property type="term" value="F:RNA binding"/>
    <property type="evidence" value="ECO:0007669"/>
    <property type="project" value="InterPro"/>
</dbReference>
<evidence type="ECO:0000259" key="1">
    <source>
        <dbReference type="SMART" id="SM00955"/>
    </source>
</evidence>
<proteinExistence type="predicted"/>
<dbReference type="SUPFAM" id="SSF50249">
    <property type="entry name" value="Nucleic acid-binding proteins"/>
    <property type="match status" value="1"/>
</dbReference>
<dbReference type="GO" id="GO:0005829">
    <property type="term" value="C:cytosol"/>
    <property type="evidence" value="ECO:0007669"/>
    <property type="project" value="TreeGrafter"/>
</dbReference>
<comment type="caution">
    <text evidence="2">The sequence shown here is derived from an EMBL/GenBank/DDBJ whole genome shotgun (WGS) entry which is preliminary data.</text>
</comment>
<evidence type="ECO:0000313" key="2">
    <source>
        <dbReference type="EMBL" id="EEA85492.1"/>
    </source>
</evidence>
<dbReference type="RefSeq" id="WP_006439760.1">
    <property type="nucleotide sequence ID" value="NZ_DS995356.1"/>
</dbReference>
<dbReference type="eggNOG" id="COG0557">
    <property type="taxonomic scope" value="Bacteria"/>
</dbReference>
<organism evidence="2 3">
    <name type="scientific">Peptacetobacter hiranonis (strain DSM 13275 / JCM 10541 / KCTC 15199 / TO-931)</name>
    <name type="common">Clostridium hiranonis</name>
    <dbReference type="NCBI Taxonomy" id="500633"/>
    <lineage>
        <taxon>Bacteria</taxon>
        <taxon>Bacillati</taxon>
        <taxon>Bacillota</taxon>
        <taxon>Clostridia</taxon>
        <taxon>Peptostreptococcales</taxon>
        <taxon>Peptostreptococcaceae</taxon>
        <taxon>Peptacetobacter</taxon>
    </lineage>
</organism>